<feature type="region of interest" description="Disordered" evidence="6">
    <location>
        <begin position="309"/>
        <end position="373"/>
    </location>
</feature>
<keyword evidence="2" id="KW-0805">Transcription regulation</keyword>
<keyword evidence="5" id="KW-0804">Transcription</keyword>
<dbReference type="Gene3D" id="1.10.10.10">
    <property type="entry name" value="Winged helix-like DNA-binding domain superfamily/Winged helix DNA-binding domain"/>
    <property type="match status" value="1"/>
</dbReference>
<feature type="domain" description="Putative zinc-finger" evidence="8">
    <location>
        <begin position="197"/>
        <end position="231"/>
    </location>
</feature>
<protein>
    <submittedName>
        <fullName evidence="9">Sigma-70 family RNA polymerase sigma factor</fullName>
    </submittedName>
</protein>
<name>A0ABV8FRU0_9ACTN</name>
<accession>A0ABV8FRU0</accession>
<dbReference type="Gene3D" id="1.10.1740.10">
    <property type="match status" value="1"/>
</dbReference>
<feature type="region of interest" description="Disordered" evidence="6">
    <location>
        <begin position="478"/>
        <end position="516"/>
    </location>
</feature>
<sequence>MSDPQNEHAELLIGDDELLSAVRAGETGAFATLYERHDAAARGLARQLVRGDSEVDDVVAEAFTRVLSVVMRGGGPRDGFRPYLLTALRHVAYDRARGEKRHVVTDDMERFDAGEPFVDPVLAGLERSLIAQAFLSLPERWQAVLWHTEIEGVRPSEVAPMFGMSANGVAALAYRAREGLREAYLKMHISGGAPEGCRPALRLLGSFVRGGLAKRDTAVVDTHLDQCSDCREVYAELMDVNVGLRGIVLPLVAGPAAAAYLAALPSGALAGGWWGRMSKSQQQGAAAATAATVVAAAVALALVSEEEALRPPLGDPPPAAAPPQDPAPPGAAPAPPGGQDPADPPFVPAPDEPVVIPPPQDPDDPDAPPAPVIPGLPAFAARIDPVGALVPGRPGIVVLTVENRGDSAPDDVVADITLPRGVHLDQAGRAGNAAPAEPGGGGWSCSATGEGGECVRAGLDAGANVTEYLEVTVASGAAAGDPPSVRVTSGDTAASASGTRGVDPDGTPARYATAGPVRVETAGNALLTCVEPDDHDHHPRWPWWPPHGDRGAAPSVPGAAAAAAVSPTGAAGVPGVSSAADDQRAPSAAGADLPDGPFPVPSPGTEPETPPLPSTPPVPPVPEEPSAPADPTPEPSEPPEPEPSEDAEAPEPPPDDTGGGCAEAQQREGDRRDNDLWDMQPIDLDDDPATAMSSSAVWNLPEGGEVRWAGLYFSGAGDPGAASALLRGPGAAGYTEVAADEVDTVHLPGYSAYQAFADVTELVREHGGGQWWAADIPAETGVGTYAGWSLVTVVEDPGATYSQAMVLDTAETVFQDPQGLRLPLAGLLPASVPATVDAVAWEGDADLSGDRVELNGDPLTPEDGDRDPDNAFTGSARGAVGPPMAFGTDVVRFSAVLPRDPELRLTSRGDAYLAGVVAVTAPMRT</sequence>
<feature type="compositionally biased region" description="Pro residues" evidence="6">
    <location>
        <begin position="313"/>
        <end position="360"/>
    </location>
</feature>
<feature type="compositionally biased region" description="Polar residues" evidence="6">
    <location>
        <begin position="486"/>
        <end position="498"/>
    </location>
</feature>
<feature type="compositionally biased region" description="Basic and acidic residues" evidence="6">
    <location>
        <begin position="665"/>
        <end position="675"/>
    </location>
</feature>
<feature type="compositionally biased region" description="Acidic residues" evidence="6">
    <location>
        <begin position="637"/>
        <end position="649"/>
    </location>
</feature>
<dbReference type="PANTHER" id="PTHR43133:SF8">
    <property type="entry name" value="RNA POLYMERASE SIGMA FACTOR HI_1459-RELATED"/>
    <property type="match status" value="1"/>
</dbReference>
<dbReference type="InterPro" id="IPR027383">
    <property type="entry name" value="Znf_put"/>
</dbReference>
<evidence type="ECO:0000313" key="10">
    <source>
        <dbReference type="Proteomes" id="UP001595847"/>
    </source>
</evidence>
<dbReference type="InterPro" id="IPR036388">
    <property type="entry name" value="WH-like_DNA-bd_sf"/>
</dbReference>
<evidence type="ECO:0000256" key="1">
    <source>
        <dbReference type="ARBA" id="ARBA00010641"/>
    </source>
</evidence>
<feature type="compositionally biased region" description="Low complexity" evidence="6">
    <location>
        <begin position="551"/>
        <end position="580"/>
    </location>
</feature>
<evidence type="ECO:0000256" key="3">
    <source>
        <dbReference type="ARBA" id="ARBA00023082"/>
    </source>
</evidence>
<feature type="region of interest" description="Disordered" evidence="6">
    <location>
        <begin position="530"/>
        <end position="682"/>
    </location>
</feature>
<keyword evidence="3" id="KW-0731">Sigma factor</keyword>
<dbReference type="Proteomes" id="UP001595847">
    <property type="component" value="Unassembled WGS sequence"/>
</dbReference>
<evidence type="ECO:0000256" key="4">
    <source>
        <dbReference type="ARBA" id="ARBA00023125"/>
    </source>
</evidence>
<dbReference type="InterPro" id="IPR013325">
    <property type="entry name" value="RNA_pol_sigma_r2"/>
</dbReference>
<reference evidence="10" key="1">
    <citation type="journal article" date="2019" name="Int. J. Syst. Evol. Microbiol.">
        <title>The Global Catalogue of Microorganisms (GCM) 10K type strain sequencing project: providing services to taxonomists for standard genome sequencing and annotation.</title>
        <authorList>
            <consortium name="The Broad Institute Genomics Platform"/>
            <consortium name="The Broad Institute Genome Sequencing Center for Infectious Disease"/>
            <person name="Wu L."/>
            <person name="Ma J."/>
        </authorList>
    </citation>
    <scope>NUCLEOTIDE SEQUENCE [LARGE SCALE GENOMIC DNA]</scope>
    <source>
        <strain evidence="10">TBRC 1826</strain>
    </source>
</reference>
<proteinExistence type="inferred from homology"/>
<evidence type="ECO:0000256" key="2">
    <source>
        <dbReference type="ARBA" id="ARBA00023015"/>
    </source>
</evidence>
<evidence type="ECO:0000256" key="6">
    <source>
        <dbReference type="SAM" id="MobiDB-lite"/>
    </source>
</evidence>
<organism evidence="9 10">
    <name type="scientific">Nocardiopsis sediminis</name>
    <dbReference type="NCBI Taxonomy" id="1778267"/>
    <lineage>
        <taxon>Bacteria</taxon>
        <taxon>Bacillati</taxon>
        <taxon>Actinomycetota</taxon>
        <taxon>Actinomycetes</taxon>
        <taxon>Streptosporangiales</taxon>
        <taxon>Nocardiopsidaceae</taxon>
        <taxon>Nocardiopsis</taxon>
    </lineage>
</organism>
<evidence type="ECO:0000259" key="8">
    <source>
        <dbReference type="Pfam" id="PF13490"/>
    </source>
</evidence>
<gene>
    <name evidence="9" type="ORF">ACFOVU_19295</name>
</gene>
<dbReference type="NCBIfam" id="TIGR02937">
    <property type="entry name" value="sigma70-ECF"/>
    <property type="match status" value="1"/>
</dbReference>
<dbReference type="InterPro" id="IPR013324">
    <property type="entry name" value="RNA_pol_sigma_r3/r4-like"/>
</dbReference>
<dbReference type="Pfam" id="PF04542">
    <property type="entry name" value="Sigma70_r2"/>
    <property type="match status" value="1"/>
</dbReference>
<feature type="compositionally biased region" description="Pro residues" evidence="6">
    <location>
        <begin position="596"/>
        <end position="636"/>
    </location>
</feature>
<evidence type="ECO:0000259" key="7">
    <source>
        <dbReference type="Pfam" id="PF04542"/>
    </source>
</evidence>
<dbReference type="SUPFAM" id="SSF88659">
    <property type="entry name" value="Sigma3 and sigma4 domains of RNA polymerase sigma factors"/>
    <property type="match status" value="1"/>
</dbReference>
<dbReference type="InterPro" id="IPR041916">
    <property type="entry name" value="Anti_sigma_zinc_sf"/>
</dbReference>
<evidence type="ECO:0000313" key="9">
    <source>
        <dbReference type="EMBL" id="MFC3998084.1"/>
    </source>
</evidence>
<feature type="region of interest" description="Disordered" evidence="6">
    <location>
        <begin position="849"/>
        <end position="878"/>
    </location>
</feature>
<dbReference type="RefSeq" id="WP_378535601.1">
    <property type="nucleotide sequence ID" value="NZ_JBHSBH010000012.1"/>
</dbReference>
<keyword evidence="4" id="KW-0238">DNA-binding</keyword>
<keyword evidence="10" id="KW-1185">Reference proteome</keyword>
<dbReference type="EMBL" id="JBHSBH010000012">
    <property type="protein sequence ID" value="MFC3998084.1"/>
    <property type="molecule type" value="Genomic_DNA"/>
</dbReference>
<feature type="domain" description="RNA polymerase sigma-70 region 2" evidence="7">
    <location>
        <begin position="33"/>
        <end position="101"/>
    </location>
</feature>
<dbReference type="InterPro" id="IPR014284">
    <property type="entry name" value="RNA_pol_sigma-70_dom"/>
</dbReference>
<dbReference type="Pfam" id="PF13490">
    <property type="entry name" value="zf-HC2"/>
    <property type="match status" value="1"/>
</dbReference>
<dbReference type="InterPro" id="IPR007627">
    <property type="entry name" value="RNA_pol_sigma70_r2"/>
</dbReference>
<evidence type="ECO:0000256" key="5">
    <source>
        <dbReference type="ARBA" id="ARBA00023163"/>
    </source>
</evidence>
<comment type="similarity">
    <text evidence="1">Belongs to the sigma-70 factor family. ECF subfamily.</text>
</comment>
<comment type="caution">
    <text evidence="9">The sequence shown here is derived from an EMBL/GenBank/DDBJ whole genome shotgun (WGS) entry which is preliminary data.</text>
</comment>
<dbReference type="InterPro" id="IPR039425">
    <property type="entry name" value="RNA_pol_sigma-70-like"/>
</dbReference>
<dbReference type="SUPFAM" id="SSF88946">
    <property type="entry name" value="Sigma2 domain of RNA polymerase sigma factors"/>
    <property type="match status" value="1"/>
</dbReference>
<dbReference type="PANTHER" id="PTHR43133">
    <property type="entry name" value="RNA POLYMERASE ECF-TYPE SIGMA FACTO"/>
    <property type="match status" value="1"/>
</dbReference>
<dbReference type="Gene3D" id="1.10.10.1320">
    <property type="entry name" value="Anti-sigma factor, zinc-finger domain"/>
    <property type="match status" value="1"/>
</dbReference>